<name>A0A4P6EYN9_9BACL</name>
<dbReference type="AlphaFoldDB" id="A0A4P6EYN9"/>
<evidence type="ECO:0000256" key="2">
    <source>
        <dbReference type="PIRSR" id="PIRSR634015-3"/>
    </source>
</evidence>
<dbReference type="SUPFAM" id="SSF55486">
    <property type="entry name" value="Metalloproteases ('zincins'), catalytic domain"/>
    <property type="match status" value="1"/>
</dbReference>
<dbReference type="KEGG" id="pprt:ET464_14205"/>
<feature type="region of interest" description="Disordered" evidence="3">
    <location>
        <begin position="48"/>
        <end position="69"/>
    </location>
</feature>
<keyword evidence="2" id="KW-0479">Metal-binding</keyword>
<evidence type="ECO:0000256" key="1">
    <source>
        <dbReference type="PIRSR" id="PIRSR634015-1"/>
    </source>
</evidence>
<sequence length="670" mass="74915">MTPRYVKRIVFIALLVFLLGLSLQQGFKQAWQSQYTYAFSPDAAPAAKTAASEPAKPPAVPAPEPISQPQPVALSKRVTEYHINVNLQEDPMLLTGEQDVTWTNPGKKTVSELYFHLYPNAFESDNTTFMKETGGILREDHATPNSYGYMKMLTLTTEQGESLLPRLHYVQPDDGNKDDHTLAKLKLPDPVAPGKSVTLKMSFEVKLPEVFARMGYSGDFVMAGQWFPKVAVYETAGTRGRTSEGWNVHQYHGNSEFYSDFGIYSVRIGVPENYKVAATGFQTKTSETANGRKYYQYYADDVHDFGWSASPDFVYAEDSLSTPNIPGVKIKLYLDPSQAGLQDRYMHAAKSALTKYAQWYGEYPYTTLSVVVPPAGAGGAGGMEYPTLVTGLAADQTNPGYELERTVVHEIGHQYWYGMVASNEFEEAWLDEGFTSYAEDKVMESEYGVIPNTPLEASYMTSPASLTQPSWDYKGSDQYAENVYMRGKLVLRGIEQQVGDKTMQKIMRTYFQKFKFKHPSTGDFERVVEQVTKQNWGNYFSHYVQGSQMADYAIASVSTRPIAQNGKTMYESSVLIKNNGGIGGQIPVILQFADGTVMPKVWTGEESHIQYDVVQSAPLVWAALDPQNTNVLDNKHINNFMLADVSDKTRTRWDLGTAKVIEGIIHLLGW</sequence>
<dbReference type="OrthoDB" id="9814383at2"/>
<dbReference type="Pfam" id="PF01433">
    <property type="entry name" value="Peptidase_M1"/>
    <property type="match status" value="1"/>
</dbReference>
<dbReference type="Gene3D" id="1.10.390.10">
    <property type="entry name" value="Neutral Protease Domain 2"/>
    <property type="match status" value="1"/>
</dbReference>
<evidence type="ECO:0000313" key="6">
    <source>
        <dbReference type="Proteomes" id="UP000293568"/>
    </source>
</evidence>
<dbReference type="InterPro" id="IPR034015">
    <property type="entry name" value="M1_LTA4H"/>
</dbReference>
<dbReference type="InterPro" id="IPR027268">
    <property type="entry name" value="Peptidase_M4/M1_CTD_sf"/>
</dbReference>
<dbReference type="PANTHER" id="PTHR45726">
    <property type="entry name" value="LEUKOTRIENE A-4 HYDROLASE"/>
    <property type="match status" value="1"/>
</dbReference>
<evidence type="ECO:0000259" key="4">
    <source>
        <dbReference type="Pfam" id="PF01433"/>
    </source>
</evidence>
<feature type="binding site" evidence="2">
    <location>
        <position position="409"/>
    </location>
    <ligand>
        <name>Zn(2+)</name>
        <dbReference type="ChEBI" id="CHEBI:29105"/>
        <note>catalytic</note>
    </ligand>
</feature>
<feature type="binding site" evidence="2">
    <location>
        <position position="413"/>
    </location>
    <ligand>
        <name>Zn(2+)</name>
        <dbReference type="ChEBI" id="CHEBI:29105"/>
        <note>catalytic</note>
    </ligand>
</feature>
<evidence type="ECO:0000256" key="3">
    <source>
        <dbReference type="SAM" id="MobiDB-lite"/>
    </source>
</evidence>
<feature type="binding site" evidence="2">
    <location>
        <position position="432"/>
    </location>
    <ligand>
        <name>Zn(2+)</name>
        <dbReference type="ChEBI" id="CHEBI:29105"/>
        <note>catalytic</note>
    </ligand>
</feature>
<dbReference type="GO" id="GO:0008270">
    <property type="term" value="F:zinc ion binding"/>
    <property type="evidence" value="ECO:0007669"/>
    <property type="project" value="InterPro"/>
</dbReference>
<dbReference type="EMBL" id="CP035492">
    <property type="protein sequence ID" value="QAY67373.1"/>
    <property type="molecule type" value="Genomic_DNA"/>
</dbReference>
<evidence type="ECO:0000313" key="5">
    <source>
        <dbReference type="EMBL" id="QAY67373.1"/>
    </source>
</evidence>
<dbReference type="InterPro" id="IPR014782">
    <property type="entry name" value="Peptidase_M1_dom"/>
</dbReference>
<keyword evidence="2" id="KW-0862">Zinc</keyword>
<dbReference type="RefSeq" id="WP_129441955.1">
    <property type="nucleotide sequence ID" value="NZ_CP035492.1"/>
</dbReference>
<dbReference type="CDD" id="cd09604">
    <property type="entry name" value="M1_APN_like"/>
    <property type="match status" value="1"/>
</dbReference>
<dbReference type="GO" id="GO:0008237">
    <property type="term" value="F:metallopeptidase activity"/>
    <property type="evidence" value="ECO:0007669"/>
    <property type="project" value="InterPro"/>
</dbReference>
<reference evidence="5 6" key="1">
    <citation type="submission" date="2019-01" db="EMBL/GenBank/DDBJ databases">
        <title>Genome sequencing of strain FW100M-2.</title>
        <authorList>
            <person name="Heo J."/>
            <person name="Kim S.-J."/>
            <person name="Kim J.-S."/>
            <person name="Hong S.-B."/>
            <person name="Kwon S.-W."/>
        </authorList>
    </citation>
    <scope>NUCLEOTIDE SEQUENCE [LARGE SCALE GENOMIC DNA]</scope>
    <source>
        <strain evidence="5 6">FW100M-2</strain>
    </source>
</reference>
<feature type="active site" description="Proton donor" evidence="1">
    <location>
        <position position="484"/>
    </location>
</feature>
<comment type="cofactor">
    <cofactor evidence="2">
        <name>Zn(2+)</name>
        <dbReference type="ChEBI" id="CHEBI:29105"/>
    </cofactor>
    <text evidence="2">Binds 1 zinc ion per subunit.</text>
</comment>
<organism evidence="5 6">
    <name type="scientific">Paenibacillus protaetiae</name>
    <dbReference type="NCBI Taxonomy" id="2509456"/>
    <lineage>
        <taxon>Bacteria</taxon>
        <taxon>Bacillati</taxon>
        <taxon>Bacillota</taxon>
        <taxon>Bacilli</taxon>
        <taxon>Bacillales</taxon>
        <taxon>Paenibacillaceae</taxon>
        <taxon>Paenibacillus</taxon>
    </lineage>
</organism>
<proteinExistence type="predicted"/>
<feature type="compositionally biased region" description="Pro residues" evidence="3">
    <location>
        <begin position="55"/>
        <end position="68"/>
    </location>
</feature>
<feature type="domain" description="Peptidase M1 membrane alanine aminopeptidase" evidence="4">
    <location>
        <begin position="346"/>
        <end position="538"/>
    </location>
</feature>
<protein>
    <submittedName>
        <fullName evidence="5">M1 family peptidase</fullName>
    </submittedName>
</protein>
<keyword evidence="6" id="KW-1185">Reference proteome</keyword>
<dbReference type="PANTHER" id="PTHR45726:SF3">
    <property type="entry name" value="LEUKOTRIENE A-4 HYDROLASE"/>
    <property type="match status" value="1"/>
</dbReference>
<feature type="active site" description="Proton acceptor" evidence="1">
    <location>
        <position position="410"/>
    </location>
</feature>
<accession>A0A4P6EYN9</accession>
<gene>
    <name evidence="5" type="ORF">ET464_14205</name>
</gene>
<dbReference type="Proteomes" id="UP000293568">
    <property type="component" value="Chromosome"/>
</dbReference>